<evidence type="ECO:0000256" key="1">
    <source>
        <dbReference type="ARBA" id="ARBA00023157"/>
    </source>
</evidence>
<dbReference type="Pfam" id="PF00193">
    <property type="entry name" value="Xlink"/>
    <property type="match status" value="1"/>
</dbReference>
<dbReference type="Gene3D" id="3.10.100.10">
    <property type="entry name" value="Mannose-Binding Protein A, subunit A"/>
    <property type="match status" value="1"/>
</dbReference>
<name>A0A6C0ERP3_9ZZZZ</name>
<dbReference type="InterPro" id="IPR000538">
    <property type="entry name" value="Link_dom"/>
</dbReference>
<keyword evidence="1" id="KW-1015">Disulfide bond</keyword>
<dbReference type="EMBL" id="MN738918">
    <property type="protein sequence ID" value="QHT31351.1"/>
    <property type="molecule type" value="Genomic_DNA"/>
</dbReference>
<feature type="domain" description="Link" evidence="3">
    <location>
        <begin position="123"/>
        <end position="223"/>
    </location>
</feature>
<feature type="transmembrane region" description="Helical" evidence="2">
    <location>
        <begin position="22"/>
        <end position="42"/>
    </location>
</feature>
<keyword evidence="2" id="KW-1133">Transmembrane helix</keyword>
<dbReference type="PROSITE" id="PS50963">
    <property type="entry name" value="LINK_2"/>
    <property type="match status" value="1"/>
</dbReference>
<dbReference type="InterPro" id="IPR016186">
    <property type="entry name" value="C-type_lectin-like/link_sf"/>
</dbReference>
<protein>
    <recommendedName>
        <fullName evidence="3">Link domain-containing protein</fullName>
    </recommendedName>
</protein>
<accession>A0A6C0ERP3</accession>
<keyword evidence="2" id="KW-0812">Transmembrane</keyword>
<keyword evidence="2" id="KW-0472">Membrane</keyword>
<evidence type="ECO:0000256" key="2">
    <source>
        <dbReference type="SAM" id="Phobius"/>
    </source>
</evidence>
<dbReference type="SUPFAM" id="SSF56436">
    <property type="entry name" value="C-type lectin-like"/>
    <property type="match status" value="1"/>
</dbReference>
<feature type="transmembrane region" description="Helical" evidence="2">
    <location>
        <begin position="63"/>
        <end position="85"/>
    </location>
</feature>
<dbReference type="AlphaFoldDB" id="A0A6C0ERP3"/>
<sequence>MEVVNTTSTVDPLYYYNNLNSFILNPFVFIVIILIIVLYFVLASSLSLGGDDFNNNSSGGTNIMGIIILSILVILILVNAFQYFFSINVQAYISDIFTNKPKLDIVVNEPINYQPSIVPEIKFRKQVFNIPGNYYNYENAKALCKAYGSDLATYQQIEDSYKNGGEWCNYGWSEGQMALFPTQQKTFNDLQNIPGHEHDCGRPGINGGYIANPQVKFGVNCYGNKPKINEEEEELMKTMPKYPQTKEDLLFDKRVEYWKNKVDEILVSPFNHYMWGEL</sequence>
<evidence type="ECO:0000259" key="3">
    <source>
        <dbReference type="PROSITE" id="PS50963"/>
    </source>
</evidence>
<dbReference type="SMART" id="SM00445">
    <property type="entry name" value="LINK"/>
    <property type="match status" value="1"/>
</dbReference>
<reference evidence="4" key="1">
    <citation type="journal article" date="2020" name="Nature">
        <title>Giant virus diversity and host interactions through global metagenomics.</title>
        <authorList>
            <person name="Schulz F."/>
            <person name="Roux S."/>
            <person name="Paez-Espino D."/>
            <person name="Jungbluth S."/>
            <person name="Walsh D.A."/>
            <person name="Denef V.J."/>
            <person name="McMahon K.D."/>
            <person name="Konstantinidis K.T."/>
            <person name="Eloe-Fadrosh E.A."/>
            <person name="Kyrpides N.C."/>
            <person name="Woyke T."/>
        </authorList>
    </citation>
    <scope>NUCLEOTIDE SEQUENCE</scope>
    <source>
        <strain evidence="4">GVMAG-M-3300009155-2</strain>
    </source>
</reference>
<evidence type="ECO:0000313" key="4">
    <source>
        <dbReference type="EMBL" id="QHT31351.1"/>
    </source>
</evidence>
<dbReference type="InterPro" id="IPR016187">
    <property type="entry name" value="CTDL_fold"/>
</dbReference>
<dbReference type="GO" id="GO:0007155">
    <property type="term" value="P:cell adhesion"/>
    <property type="evidence" value="ECO:0007669"/>
    <property type="project" value="InterPro"/>
</dbReference>
<dbReference type="GO" id="GO:0005540">
    <property type="term" value="F:hyaluronic acid binding"/>
    <property type="evidence" value="ECO:0007669"/>
    <property type="project" value="InterPro"/>
</dbReference>
<organism evidence="4">
    <name type="scientific">viral metagenome</name>
    <dbReference type="NCBI Taxonomy" id="1070528"/>
    <lineage>
        <taxon>unclassified sequences</taxon>
        <taxon>metagenomes</taxon>
        <taxon>organismal metagenomes</taxon>
    </lineage>
</organism>
<proteinExistence type="predicted"/>